<protein>
    <recommendedName>
        <fullName evidence="3">STAS/SEC14 domain-containing protein</fullName>
    </recommendedName>
</protein>
<proteinExistence type="predicted"/>
<dbReference type="RefSeq" id="WP_169343274.1">
    <property type="nucleotide sequence ID" value="NZ_JABBJJ010000011.1"/>
</dbReference>
<reference evidence="1 2" key="1">
    <citation type="submission" date="2020-04" db="EMBL/GenBank/DDBJ databases">
        <title>Draft genome of Pyxidicoccus fallax type strain.</title>
        <authorList>
            <person name="Whitworth D.E."/>
        </authorList>
    </citation>
    <scope>NUCLEOTIDE SEQUENCE [LARGE SCALE GENOMIC DNA]</scope>
    <source>
        <strain evidence="1 2">DSM 14698</strain>
    </source>
</reference>
<dbReference type="Proteomes" id="UP000518300">
    <property type="component" value="Unassembled WGS sequence"/>
</dbReference>
<accession>A0A848LBC5</accession>
<keyword evidence="2" id="KW-1185">Reference proteome</keyword>
<dbReference type="EMBL" id="JABBJJ010000011">
    <property type="protein sequence ID" value="NMO13993.1"/>
    <property type="molecule type" value="Genomic_DNA"/>
</dbReference>
<comment type="caution">
    <text evidence="1">The sequence shown here is derived from an EMBL/GenBank/DDBJ whole genome shotgun (WGS) entry which is preliminary data.</text>
</comment>
<evidence type="ECO:0000313" key="1">
    <source>
        <dbReference type="EMBL" id="NMO13993.1"/>
    </source>
</evidence>
<sequence>MKARLPREGPPCYVGDMKREQLPDGSLTLSAGGVTYTVTRLRPGAMLVCIQGFDRGEIGDTIFELLRAELGQHAPLDLLVDTRATEGATAVVSNAWTAWFQEQRARLREVHILVASKFVSLTVNVTKHFSRTGELIRVHSDPATFEDAAARLVPGLKRLPDARP</sequence>
<evidence type="ECO:0000313" key="2">
    <source>
        <dbReference type="Proteomes" id="UP000518300"/>
    </source>
</evidence>
<organism evidence="1 2">
    <name type="scientific">Pyxidicoccus fallax</name>
    <dbReference type="NCBI Taxonomy" id="394095"/>
    <lineage>
        <taxon>Bacteria</taxon>
        <taxon>Pseudomonadati</taxon>
        <taxon>Myxococcota</taxon>
        <taxon>Myxococcia</taxon>
        <taxon>Myxococcales</taxon>
        <taxon>Cystobacterineae</taxon>
        <taxon>Myxococcaceae</taxon>
        <taxon>Pyxidicoccus</taxon>
    </lineage>
</organism>
<dbReference type="AlphaFoldDB" id="A0A848LBC5"/>
<name>A0A848LBC5_9BACT</name>
<gene>
    <name evidence="1" type="ORF">HG543_03850</name>
</gene>
<evidence type="ECO:0008006" key="3">
    <source>
        <dbReference type="Google" id="ProtNLM"/>
    </source>
</evidence>